<dbReference type="UniPathway" id="UPA00094"/>
<dbReference type="RefSeq" id="WP_005770365.1">
    <property type="nucleotide sequence ID" value="NC_009727.1"/>
</dbReference>
<dbReference type="InterPro" id="IPR000794">
    <property type="entry name" value="Beta-ketoacyl_synthase"/>
</dbReference>
<evidence type="ECO:0000313" key="20">
    <source>
        <dbReference type="EMBL" id="ABS76783.1"/>
    </source>
</evidence>
<dbReference type="InterPro" id="IPR014031">
    <property type="entry name" value="Ketoacyl_synth_C"/>
</dbReference>
<comment type="catalytic activity">
    <reaction evidence="17">
        <text>a fatty acyl-[ACP] + malonyl-[ACP] + H(+) = a 3-oxoacyl-[ACP] + holo-[ACP] + CO2</text>
        <dbReference type="Rhea" id="RHEA:22836"/>
        <dbReference type="Rhea" id="RHEA-COMP:9623"/>
        <dbReference type="Rhea" id="RHEA-COMP:9685"/>
        <dbReference type="Rhea" id="RHEA-COMP:9916"/>
        <dbReference type="Rhea" id="RHEA-COMP:14125"/>
        <dbReference type="ChEBI" id="CHEBI:15378"/>
        <dbReference type="ChEBI" id="CHEBI:16526"/>
        <dbReference type="ChEBI" id="CHEBI:64479"/>
        <dbReference type="ChEBI" id="CHEBI:78449"/>
        <dbReference type="ChEBI" id="CHEBI:78776"/>
        <dbReference type="ChEBI" id="CHEBI:138651"/>
        <dbReference type="EC" id="2.3.1.41"/>
    </reaction>
    <physiologicalReaction direction="left-to-right" evidence="17">
        <dbReference type="Rhea" id="RHEA:22837"/>
    </physiologicalReaction>
</comment>
<dbReference type="EMBL" id="CP000733">
    <property type="protein sequence ID" value="ABS76783.1"/>
    <property type="molecule type" value="Genomic_DNA"/>
</dbReference>
<evidence type="ECO:0000256" key="10">
    <source>
        <dbReference type="ARBA" id="ARBA00023098"/>
    </source>
</evidence>
<accession>A9KBD9</accession>
<dbReference type="AlphaFoldDB" id="A9KBD9"/>
<dbReference type="Gene3D" id="3.40.47.10">
    <property type="match status" value="1"/>
</dbReference>
<evidence type="ECO:0000256" key="8">
    <source>
        <dbReference type="ARBA" id="ARBA00022679"/>
    </source>
</evidence>
<evidence type="ECO:0000256" key="6">
    <source>
        <dbReference type="ARBA" id="ARBA00022490"/>
    </source>
</evidence>
<dbReference type="GO" id="GO:0004315">
    <property type="term" value="F:3-oxoacyl-[acyl-carrier-protein] synthase activity"/>
    <property type="evidence" value="ECO:0007669"/>
    <property type="project" value="UniProtKB-EC"/>
</dbReference>
<evidence type="ECO:0000256" key="14">
    <source>
        <dbReference type="ARBA" id="ARBA00041620"/>
    </source>
</evidence>
<dbReference type="KEGG" id="cbd:CBUD_0155"/>
<evidence type="ECO:0000256" key="4">
    <source>
        <dbReference type="ARBA" id="ARBA00011738"/>
    </source>
</evidence>
<keyword evidence="9" id="KW-0276">Fatty acid metabolism</keyword>
<evidence type="ECO:0000313" key="21">
    <source>
        <dbReference type="Proteomes" id="UP000008555"/>
    </source>
</evidence>
<gene>
    <name evidence="20" type="ordered locus">CBUD_0155</name>
</gene>
<evidence type="ECO:0000256" key="13">
    <source>
        <dbReference type="ARBA" id="ARBA00039450"/>
    </source>
</evidence>
<dbReference type="PROSITE" id="PS52004">
    <property type="entry name" value="KS3_2"/>
    <property type="match status" value="1"/>
</dbReference>
<organism evidence="20 21">
    <name type="scientific">Coxiella burnetii (strain Dugway 5J108-111)</name>
    <dbReference type="NCBI Taxonomy" id="434922"/>
    <lineage>
        <taxon>Bacteria</taxon>
        <taxon>Pseudomonadati</taxon>
        <taxon>Pseudomonadota</taxon>
        <taxon>Gammaproteobacteria</taxon>
        <taxon>Legionellales</taxon>
        <taxon>Coxiellaceae</taxon>
        <taxon>Coxiella</taxon>
    </lineage>
</organism>
<evidence type="ECO:0000256" key="17">
    <source>
        <dbReference type="ARBA" id="ARBA00048506"/>
    </source>
</evidence>
<keyword evidence="11" id="KW-0275">Fatty acid biosynthesis</keyword>
<keyword evidence="7" id="KW-0444">Lipid biosynthesis</keyword>
<comment type="catalytic activity">
    <reaction evidence="16">
        <text>(3Z)-decenoyl-[ACP] + malonyl-[ACP] + H(+) = 3-oxo-(5Z)-dodecenoyl-[ACP] + holo-[ACP] + CO2</text>
        <dbReference type="Rhea" id="RHEA:54940"/>
        <dbReference type="Rhea" id="RHEA-COMP:9623"/>
        <dbReference type="Rhea" id="RHEA-COMP:9685"/>
        <dbReference type="Rhea" id="RHEA-COMP:9927"/>
        <dbReference type="Rhea" id="RHEA-COMP:14042"/>
        <dbReference type="ChEBI" id="CHEBI:15378"/>
        <dbReference type="ChEBI" id="CHEBI:16526"/>
        <dbReference type="ChEBI" id="CHEBI:64479"/>
        <dbReference type="ChEBI" id="CHEBI:78449"/>
        <dbReference type="ChEBI" id="CHEBI:78798"/>
        <dbReference type="ChEBI" id="CHEBI:138410"/>
    </reaction>
    <physiologicalReaction direction="left-to-right" evidence="16">
        <dbReference type="Rhea" id="RHEA:54941"/>
    </physiologicalReaction>
</comment>
<evidence type="ECO:0000256" key="11">
    <source>
        <dbReference type="ARBA" id="ARBA00023160"/>
    </source>
</evidence>
<dbReference type="InterPro" id="IPR018201">
    <property type="entry name" value="Ketoacyl_synth_AS"/>
</dbReference>
<dbReference type="HOGENOM" id="CLU_000022_69_1_6"/>
<dbReference type="PANTHER" id="PTHR11712">
    <property type="entry name" value="POLYKETIDE SYNTHASE-RELATED"/>
    <property type="match status" value="1"/>
</dbReference>
<evidence type="ECO:0000256" key="2">
    <source>
        <dbReference type="ARBA" id="ARBA00005194"/>
    </source>
</evidence>
<name>A9KBD9_COXBN</name>
<dbReference type="EC" id="2.3.1.41" evidence="5"/>
<dbReference type="PROSITE" id="PS00606">
    <property type="entry name" value="KS3_1"/>
    <property type="match status" value="1"/>
</dbReference>
<evidence type="ECO:0000256" key="16">
    <source>
        <dbReference type="ARBA" id="ARBA00048121"/>
    </source>
</evidence>
<dbReference type="InterPro" id="IPR016039">
    <property type="entry name" value="Thiolase-like"/>
</dbReference>
<comment type="similarity">
    <text evidence="3 18">Belongs to the thiolase-like superfamily. Beta-ketoacyl-ACP synthases family.</text>
</comment>
<dbReference type="Pfam" id="PF00109">
    <property type="entry name" value="ketoacyl-synt"/>
    <property type="match status" value="1"/>
</dbReference>
<comment type="subunit">
    <text evidence="4">Homodimer.</text>
</comment>
<dbReference type="SMART" id="SM00825">
    <property type="entry name" value="PKS_KS"/>
    <property type="match status" value="1"/>
</dbReference>
<evidence type="ECO:0000256" key="12">
    <source>
        <dbReference type="ARBA" id="ARBA00023315"/>
    </source>
</evidence>
<comment type="pathway">
    <text evidence="2">Lipid metabolism; fatty acid biosynthesis.</text>
</comment>
<evidence type="ECO:0000256" key="3">
    <source>
        <dbReference type="ARBA" id="ARBA00008467"/>
    </source>
</evidence>
<keyword evidence="6" id="KW-0963">Cytoplasm</keyword>
<dbReference type="InterPro" id="IPR020841">
    <property type="entry name" value="PKS_Beta-ketoAc_synthase_dom"/>
</dbReference>
<dbReference type="GO" id="GO:0006633">
    <property type="term" value="P:fatty acid biosynthetic process"/>
    <property type="evidence" value="ECO:0007669"/>
    <property type="project" value="UniProtKB-UniPathway"/>
</dbReference>
<dbReference type="CDD" id="cd00834">
    <property type="entry name" value="KAS_I_II"/>
    <property type="match status" value="1"/>
</dbReference>
<feature type="domain" description="Ketosynthase family 3 (KS3)" evidence="19">
    <location>
        <begin position="2"/>
        <end position="422"/>
    </location>
</feature>
<comment type="subcellular location">
    <subcellularLocation>
        <location evidence="1">Cytoplasm</location>
    </subcellularLocation>
</comment>
<protein>
    <recommendedName>
        <fullName evidence="13">3-oxoacyl-[acyl-carrier-protein] synthase 1</fullName>
        <ecNumber evidence="5">2.3.1.41</ecNumber>
    </recommendedName>
    <alternativeName>
        <fullName evidence="14">3-oxoacyl-[acyl-carrier-protein] synthase I</fullName>
    </alternativeName>
    <alternativeName>
        <fullName evidence="15">Beta-ketoacyl-ACP synthase I</fullName>
    </alternativeName>
</protein>
<evidence type="ECO:0000256" key="5">
    <source>
        <dbReference type="ARBA" id="ARBA00013191"/>
    </source>
</evidence>
<proteinExistence type="inferred from homology"/>
<evidence type="ECO:0000256" key="15">
    <source>
        <dbReference type="ARBA" id="ARBA00042143"/>
    </source>
</evidence>
<evidence type="ECO:0000256" key="1">
    <source>
        <dbReference type="ARBA" id="ARBA00004496"/>
    </source>
</evidence>
<keyword evidence="10" id="KW-0443">Lipid metabolism</keyword>
<evidence type="ECO:0000256" key="9">
    <source>
        <dbReference type="ARBA" id="ARBA00022832"/>
    </source>
</evidence>
<sequence length="424" mass="44692">MNHRVVITGLGIIAPNANSVEHFESALRQGISGIRHHSSLQQLNFLCQVAGTPQGVEAIASRYFSEEQRLGMNSSMMYASVAAVDCWRDAGFEYSQNDDHNHIDWTTGAIIGTGIGGMDTIGGELVPGVDAGRVRRLGSTMVEQIMASASSAKVGGLLGLGGQLSNVSSACSSGTEAIASAFYALKNGRACRFLAGGVEGASPYIWGGFDAMRVLAKGFNEAPEKASRPMSASASGFVPSAGAGLLMLETLESAEQRGARIYAEILSASVNCGGQRQGGSMTAPNPLGVQRCIQSAIEYATISPSEIDAINGHLTGTMADKMELKNWATALGCKPNELPWINSTKSLIGHSLGAAGGLEAVASVLQLNKGFIHGSLNCEDIHPELEVFQDRIVQRTQEKQIDVLAKASFGFGDVNACLILKRWQ</sequence>
<evidence type="ECO:0000259" key="19">
    <source>
        <dbReference type="PROSITE" id="PS52004"/>
    </source>
</evidence>
<keyword evidence="12 20" id="KW-0012">Acyltransferase</keyword>
<dbReference type="Proteomes" id="UP000008555">
    <property type="component" value="Chromosome"/>
</dbReference>
<dbReference type="PANTHER" id="PTHR11712:SF306">
    <property type="entry name" value="3-OXOACYL-[ACYL-CARRIER-PROTEIN] SYNTHASE 1"/>
    <property type="match status" value="1"/>
</dbReference>
<dbReference type="Pfam" id="PF02801">
    <property type="entry name" value="Ketoacyl-synt_C"/>
    <property type="match status" value="1"/>
</dbReference>
<keyword evidence="8 18" id="KW-0808">Transferase</keyword>
<dbReference type="SUPFAM" id="SSF53901">
    <property type="entry name" value="Thiolase-like"/>
    <property type="match status" value="2"/>
</dbReference>
<reference evidence="20 21" key="1">
    <citation type="journal article" date="2009" name="Infect. Immun.">
        <title>Comparative genomics reveal extensive transposon-mediated genomic plasticity and diversity among potential effector proteins within the genus Coxiella.</title>
        <authorList>
            <person name="Beare P.A."/>
            <person name="Unsworth N."/>
            <person name="Andoh M."/>
            <person name="Voth D.E."/>
            <person name="Omsland A."/>
            <person name="Gilk S.D."/>
            <person name="Williams K.P."/>
            <person name="Sobral B.W."/>
            <person name="Kupko J.J.III."/>
            <person name="Porcella S.F."/>
            <person name="Samuel J.E."/>
            <person name="Heinzen R.A."/>
        </authorList>
    </citation>
    <scope>NUCLEOTIDE SEQUENCE [LARGE SCALE GENOMIC DNA]</scope>
    <source>
        <strain evidence="20 21">Dugway 5J108-111</strain>
    </source>
</reference>
<evidence type="ECO:0000256" key="18">
    <source>
        <dbReference type="RuleBase" id="RU003694"/>
    </source>
</evidence>
<dbReference type="GO" id="GO:0005829">
    <property type="term" value="C:cytosol"/>
    <property type="evidence" value="ECO:0007669"/>
    <property type="project" value="TreeGrafter"/>
</dbReference>
<evidence type="ECO:0000256" key="7">
    <source>
        <dbReference type="ARBA" id="ARBA00022516"/>
    </source>
</evidence>
<dbReference type="InterPro" id="IPR014030">
    <property type="entry name" value="Ketoacyl_synth_N"/>
</dbReference>